<protein>
    <recommendedName>
        <fullName evidence="2">DUF7730 domain-containing protein</fullName>
    </recommendedName>
</protein>
<dbReference type="eggNOG" id="ENOG502R945">
    <property type="taxonomic scope" value="Eukaryota"/>
</dbReference>
<evidence type="ECO:0000313" key="3">
    <source>
        <dbReference type="EMBL" id="EME42220.1"/>
    </source>
</evidence>
<reference evidence="4" key="1">
    <citation type="journal article" date="2012" name="PLoS Genet.">
        <title>The genomes of the fungal plant pathogens Cladosporium fulvum and Dothistroma septosporum reveal adaptation to different hosts and lifestyles but also signatures of common ancestry.</title>
        <authorList>
            <person name="de Wit P.J.G.M."/>
            <person name="van der Burgt A."/>
            <person name="Oekmen B."/>
            <person name="Stergiopoulos I."/>
            <person name="Abd-Elsalam K.A."/>
            <person name="Aerts A.L."/>
            <person name="Bahkali A.H."/>
            <person name="Beenen H.G."/>
            <person name="Chettri P."/>
            <person name="Cox M.P."/>
            <person name="Datema E."/>
            <person name="de Vries R.P."/>
            <person name="Dhillon B."/>
            <person name="Ganley A.R."/>
            <person name="Griffiths S.A."/>
            <person name="Guo Y."/>
            <person name="Hamelin R.C."/>
            <person name="Henrissat B."/>
            <person name="Kabir M.S."/>
            <person name="Jashni M.K."/>
            <person name="Kema G."/>
            <person name="Klaubauf S."/>
            <person name="Lapidus A."/>
            <person name="Levasseur A."/>
            <person name="Lindquist E."/>
            <person name="Mehrabi R."/>
            <person name="Ohm R.A."/>
            <person name="Owen T.J."/>
            <person name="Salamov A."/>
            <person name="Schwelm A."/>
            <person name="Schijlen E."/>
            <person name="Sun H."/>
            <person name="van den Burg H.A."/>
            <person name="van Ham R.C.H.J."/>
            <person name="Zhang S."/>
            <person name="Goodwin S.B."/>
            <person name="Grigoriev I.V."/>
            <person name="Collemare J."/>
            <person name="Bradshaw R.E."/>
        </authorList>
    </citation>
    <scope>NUCLEOTIDE SEQUENCE [LARGE SCALE GENOMIC DNA]</scope>
    <source>
        <strain evidence="4">NZE10 / CBS 128990</strain>
    </source>
</reference>
<evidence type="ECO:0000313" key="4">
    <source>
        <dbReference type="Proteomes" id="UP000016933"/>
    </source>
</evidence>
<proteinExistence type="predicted"/>
<gene>
    <name evidence="3" type="ORF">DOTSEDRAFT_25854</name>
</gene>
<dbReference type="InterPro" id="IPR038883">
    <property type="entry name" value="AN11006-like"/>
</dbReference>
<feature type="domain" description="DUF7730" evidence="2">
    <location>
        <begin position="10"/>
        <end position="134"/>
    </location>
</feature>
<evidence type="ECO:0000259" key="2">
    <source>
        <dbReference type="Pfam" id="PF24864"/>
    </source>
</evidence>
<dbReference type="HOGENOM" id="CLU_959858_0_0_1"/>
<dbReference type="Pfam" id="PF24864">
    <property type="entry name" value="DUF7730"/>
    <property type="match status" value="1"/>
</dbReference>
<keyword evidence="4" id="KW-1185">Reference proteome</keyword>
<dbReference type="AlphaFoldDB" id="N1PL04"/>
<sequence>MAETADEEATVTFEDLPAEIRVKIYGYVLTEPEGIALCAFNPKVDERKAAPRRVTGPRLIRDNNVDKYHRGETYDRKKKVWVLSTPLRTAILYVNKQIYFEATQVLLGTNHFSFRNTNALDNCLDLLGSRAQHLRFVYIGGHGYMKKHVKKTFTKLGTSARFLKKLYIDHFDMCKSSHRSDNREDWMIKRVANECKRMLKLLGKSYQKGGVVFNALDIVDFYLQPCTERHRHQQATPSPHDRKMNVAMVYGRASCKCRCAQAEQKHERMRQELRRRLAKALGIDEVKDES</sequence>
<accession>N1PL04</accession>
<reference evidence="3 4" key="2">
    <citation type="journal article" date="2012" name="PLoS Pathog.">
        <title>Diverse lifestyles and strategies of plant pathogenesis encoded in the genomes of eighteen Dothideomycetes fungi.</title>
        <authorList>
            <person name="Ohm R.A."/>
            <person name="Feau N."/>
            <person name="Henrissat B."/>
            <person name="Schoch C.L."/>
            <person name="Horwitz B.A."/>
            <person name="Barry K.W."/>
            <person name="Condon B.J."/>
            <person name="Copeland A.C."/>
            <person name="Dhillon B."/>
            <person name="Glaser F."/>
            <person name="Hesse C.N."/>
            <person name="Kosti I."/>
            <person name="LaButti K."/>
            <person name="Lindquist E.A."/>
            <person name="Lucas S."/>
            <person name="Salamov A.A."/>
            <person name="Bradshaw R.E."/>
            <person name="Ciuffetti L."/>
            <person name="Hamelin R.C."/>
            <person name="Kema G.H.J."/>
            <person name="Lawrence C."/>
            <person name="Scott J.A."/>
            <person name="Spatafora J.W."/>
            <person name="Turgeon B.G."/>
            <person name="de Wit P.J.G.M."/>
            <person name="Zhong S."/>
            <person name="Goodwin S.B."/>
            <person name="Grigoriev I.V."/>
        </authorList>
    </citation>
    <scope>NUCLEOTIDE SEQUENCE [LARGE SCALE GENOMIC DNA]</scope>
    <source>
        <strain evidence="4">NZE10 / CBS 128990</strain>
    </source>
</reference>
<dbReference type="Proteomes" id="UP000016933">
    <property type="component" value="Unassembled WGS sequence"/>
</dbReference>
<dbReference type="PANTHER" id="PTHR42085">
    <property type="entry name" value="F-BOX DOMAIN-CONTAINING PROTEIN"/>
    <property type="match status" value="1"/>
</dbReference>
<dbReference type="PANTHER" id="PTHR42085:SF8">
    <property type="entry name" value="F-BOX DOMAIN-CONTAINING PROTEIN"/>
    <property type="match status" value="1"/>
</dbReference>
<dbReference type="OrthoDB" id="3635808at2759"/>
<feature type="coiled-coil region" evidence="1">
    <location>
        <begin position="252"/>
        <end position="279"/>
    </location>
</feature>
<dbReference type="OMA" id="ANECKRM"/>
<keyword evidence="1" id="KW-0175">Coiled coil</keyword>
<evidence type="ECO:0000256" key="1">
    <source>
        <dbReference type="SAM" id="Coils"/>
    </source>
</evidence>
<dbReference type="InterPro" id="IPR056632">
    <property type="entry name" value="DUF7730"/>
</dbReference>
<name>N1PL04_DOTSN</name>
<dbReference type="EMBL" id="KB446541">
    <property type="protein sequence ID" value="EME42220.1"/>
    <property type="molecule type" value="Genomic_DNA"/>
</dbReference>
<organism evidence="3 4">
    <name type="scientific">Dothistroma septosporum (strain NZE10 / CBS 128990)</name>
    <name type="common">Red band needle blight fungus</name>
    <name type="synonym">Mycosphaerella pini</name>
    <dbReference type="NCBI Taxonomy" id="675120"/>
    <lineage>
        <taxon>Eukaryota</taxon>
        <taxon>Fungi</taxon>
        <taxon>Dikarya</taxon>
        <taxon>Ascomycota</taxon>
        <taxon>Pezizomycotina</taxon>
        <taxon>Dothideomycetes</taxon>
        <taxon>Dothideomycetidae</taxon>
        <taxon>Mycosphaerellales</taxon>
        <taxon>Mycosphaerellaceae</taxon>
        <taxon>Dothistroma</taxon>
    </lineage>
</organism>